<reference evidence="1 2" key="1">
    <citation type="submission" date="2017-06" db="EMBL/GenBank/DDBJ databases">
        <authorList>
            <consortium name="Pathogen Informatics"/>
        </authorList>
    </citation>
    <scope>NUCLEOTIDE SEQUENCE [LARGE SCALE GENOMIC DNA]</scope>
    <source>
        <strain evidence="1 2">NCTC13839</strain>
    </source>
</reference>
<accession>A0A239Z863</accession>
<dbReference type="Pfam" id="PF03745">
    <property type="entry name" value="DUF309"/>
    <property type="match status" value="1"/>
</dbReference>
<evidence type="ECO:0000313" key="1">
    <source>
        <dbReference type="EMBL" id="SNV67133.1"/>
    </source>
</evidence>
<dbReference type="KEGG" id="sste:SAMEA4384403_1281"/>
<dbReference type="EMBL" id="LT906462">
    <property type="protein sequence ID" value="SNV67133.1"/>
    <property type="molecule type" value="Genomic_DNA"/>
</dbReference>
<dbReference type="OrthoDB" id="165483at2"/>
<sequence>MNTNIMEFHYHFHVLRHYFECHDILEDHWKAQDTYSKNDAIVSLILFSTACYHYRRDNLVGAHKTYKKALQIAENNHDFNHLGIEKMQFITIINTQIMRILDGQKYENIQLPLTISCLQALETTYADFEFNYSLDVSDYIKHHHLMRDRTEVIESRKHAYHIRHSKQ</sequence>
<evidence type="ECO:0000313" key="2">
    <source>
        <dbReference type="Proteomes" id="UP000242084"/>
    </source>
</evidence>
<dbReference type="InterPro" id="IPR023203">
    <property type="entry name" value="TTHA0068_sf"/>
</dbReference>
<dbReference type="InterPro" id="IPR005500">
    <property type="entry name" value="DUF309"/>
</dbReference>
<dbReference type="AlphaFoldDB" id="A0A239Z863"/>
<name>A0A239Z863_9STAP</name>
<organism evidence="1 2">
    <name type="scientific">Mammaliicoccus stepanovicii</name>
    <dbReference type="NCBI Taxonomy" id="643214"/>
    <lineage>
        <taxon>Bacteria</taxon>
        <taxon>Bacillati</taxon>
        <taxon>Bacillota</taxon>
        <taxon>Bacilli</taxon>
        <taxon>Bacillales</taxon>
        <taxon>Staphylococcaceae</taxon>
        <taxon>Mammaliicoccus</taxon>
    </lineage>
</organism>
<dbReference type="RefSeq" id="WP_095087906.1">
    <property type="nucleotide sequence ID" value="NZ_BMDM01000002.1"/>
</dbReference>
<protein>
    <submittedName>
        <fullName evidence="1">Putative cytosolic protein</fullName>
    </submittedName>
</protein>
<gene>
    <name evidence="1" type="ORF">SAMEA4384403_01281</name>
</gene>
<dbReference type="Proteomes" id="UP000242084">
    <property type="component" value="Chromosome 1"/>
</dbReference>
<keyword evidence="2" id="KW-1185">Reference proteome</keyword>
<dbReference type="SUPFAM" id="SSF140663">
    <property type="entry name" value="TTHA0068-like"/>
    <property type="match status" value="1"/>
</dbReference>
<dbReference type="Gene3D" id="1.10.3450.10">
    <property type="entry name" value="TTHA0068-like"/>
    <property type="match status" value="1"/>
</dbReference>
<proteinExistence type="predicted"/>